<reference evidence="2 3" key="1">
    <citation type="journal article" date="2022" name="IScience">
        <title>An ultrasensitive nanofiber-based assay for enzymatic hydrolysis and deep-sea microbial degradation of cellulose.</title>
        <authorList>
            <person name="Tsudome M."/>
            <person name="Tachioka M."/>
            <person name="Miyazaki M."/>
            <person name="Uchimura K."/>
            <person name="Tsuda M."/>
            <person name="Takaki Y."/>
            <person name="Deguchi S."/>
        </authorList>
    </citation>
    <scope>NUCLEOTIDE SEQUENCE [LARGE SCALE GENOMIC DNA]</scope>
    <source>
        <strain evidence="2 3">GE09</strain>
    </source>
</reference>
<dbReference type="AlphaFoldDB" id="A0AAN1WFW4"/>
<dbReference type="GO" id="GO:0032049">
    <property type="term" value="P:cardiolipin biosynthetic process"/>
    <property type="evidence" value="ECO:0007669"/>
    <property type="project" value="UniProtKB-ARBA"/>
</dbReference>
<accession>A0AAN1WFW4</accession>
<name>A0AAN1WFW4_9GAMM</name>
<dbReference type="GO" id="GO:0030572">
    <property type="term" value="F:phosphatidyltransferase activity"/>
    <property type="evidence" value="ECO:0007669"/>
    <property type="project" value="UniProtKB-ARBA"/>
</dbReference>
<dbReference type="InterPro" id="IPR001736">
    <property type="entry name" value="PLipase_D/transphosphatidylase"/>
</dbReference>
<dbReference type="CDD" id="cd09111">
    <property type="entry name" value="PLDc_ymdC_like_1"/>
    <property type="match status" value="1"/>
</dbReference>
<dbReference type="PANTHER" id="PTHR21248:SF12">
    <property type="entry name" value="CARDIOLIPIN SYNTHASE C"/>
    <property type="match status" value="1"/>
</dbReference>
<dbReference type="RefSeq" id="WP_236986333.1">
    <property type="nucleotide sequence ID" value="NZ_AP023086.1"/>
</dbReference>
<dbReference type="KEGG" id="marq:MARGE09_P1051"/>
<dbReference type="EMBL" id="AP023086">
    <property type="protein sequence ID" value="BCD96851.1"/>
    <property type="molecule type" value="Genomic_DNA"/>
</dbReference>
<dbReference type="SMART" id="SM00155">
    <property type="entry name" value="PLDc"/>
    <property type="match status" value="2"/>
</dbReference>
<dbReference type="InterPro" id="IPR025202">
    <property type="entry name" value="PLD-like_dom"/>
</dbReference>
<evidence type="ECO:0000259" key="1">
    <source>
        <dbReference type="PROSITE" id="PS50035"/>
    </source>
</evidence>
<protein>
    <submittedName>
        <fullName evidence="2">Cardiolipin synthase C</fullName>
    </submittedName>
</protein>
<feature type="domain" description="PLD phosphodiesterase" evidence="1">
    <location>
        <begin position="432"/>
        <end position="459"/>
    </location>
</feature>
<dbReference type="Proteomes" id="UP001320119">
    <property type="component" value="Chromosome"/>
</dbReference>
<dbReference type="PROSITE" id="PS50035">
    <property type="entry name" value="PLD"/>
    <property type="match status" value="2"/>
</dbReference>
<proteinExistence type="predicted"/>
<sequence length="541" mass="60644">MNRINSCNSLIWNWRNVKNDLPKYTYFFSVGAKILQLFGIGILVSACSTVDLEQSYPESHVIQNTQQTSLGQLAKRLSANKKADQSGFYALTEGVEAFALRLAMAETAEKSIDLQYYLIKNDLSGQMLIHSLLQAADRGVRVRILLDDIFTQGYDAGMLALESHPNIQIRLFNPFANRKFRGLDFHRVAQVNRRLHNKSFTVDNQFTIIGGRNIATEYFAAHESMNFHDLDVLSVGPLVSEVSAMFDQYWNSRPAVPVTAVASNKGQDLALELQRMHERLAQTWQGAKNSDYGLAVLEDLERFSLHINQQFFWAPYTLVYDAPEKGLKSEAKNATNIVSALGEAISQAEHSLVIISPYFVPLKDGIRRLQALHDRGVAVTVITNSFKANNHSIVHAGYAPYRKRIIQTGAKLYEAKADTQVNDAERLKIGDSGATLHTKMFVVDNKAVFVGSFNFDPRSANLNTELGVIIYAENAADAALKSIRESLNDSTYEVVLSEDNKLQWLERSGNQMKEFSKEPGSSAWERFKLNILGLLPIRSQL</sequence>
<organism evidence="2 3">
    <name type="scientific">Marinagarivorans cellulosilyticus</name>
    <dbReference type="NCBI Taxonomy" id="2721545"/>
    <lineage>
        <taxon>Bacteria</taxon>
        <taxon>Pseudomonadati</taxon>
        <taxon>Pseudomonadota</taxon>
        <taxon>Gammaproteobacteria</taxon>
        <taxon>Cellvibrionales</taxon>
        <taxon>Cellvibrionaceae</taxon>
        <taxon>Marinagarivorans</taxon>
    </lineage>
</organism>
<feature type="domain" description="PLD phosphodiesterase" evidence="1">
    <location>
        <begin position="191"/>
        <end position="218"/>
    </location>
</feature>
<keyword evidence="3" id="KW-1185">Reference proteome</keyword>
<dbReference type="PANTHER" id="PTHR21248">
    <property type="entry name" value="CARDIOLIPIN SYNTHASE"/>
    <property type="match status" value="1"/>
</dbReference>
<dbReference type="Gene3D" id="3.30.870.10">
    <property type="entry name" value="Endonuclease Chain A"/>
    <property type="match status" value="2"/>
</dbReference>
<evidence type="ECO:0000313" key="3">
    <source>
        <dbReference type="Proteomes" id="UP001320119"/>
    </source>
</evidence>
<dbReference type="SUPFAM" id="SSF56024">
    <property type="entry name" value="Phospholipase D/nuclease"/>
    <property type="match status" value="2"/>
</dbReference>
<dbReference type="CDD" id="cd09113">
    <property type="entry name" value="PLDc_ymdC_like_2"/>
    <property type="match status" value="1"/>
</dbReference>
<evidence type="ECO:0000313" key="2">
    <source>
        <dbReference type="EMBL" id="BCD96851.1"/>
    </source>
</evidence>
<gene>
    <name evidence="2" type="ORF">MARGE09_P1051</name>
</gene>
<dbReference type="Pfam" id="PF13091">
    <property type="entry name" value="PLDc_2"/>
    <property type="match status" value="2"/>
</dbReference>